<dbReference type="EMBL" id="DSVI01000007">
    <property type="protein sequence ID" value="HGT47474.1"/>
    <property type="molecule type" value="Genomic_DNA"/>
</dbReference>
<dbReference type="InterPro" id="IPR019026">
    <property type="entry name" value="Peptidase_M64_IgA"/>
</dbReference>
<dbReference type="Gene3D" id="3.40.390.10">
    <property type="entry name" value="Collagenase (Catalytic Domain)"/>
    <property type="match status" value="1"/>
</dbReference>
<reference evidence="2" key="1">
    <citation type="journal article" date="2020" name="mSystems">
        <title>Genome- and Community-Level Interaction Insights into Carbon Utilization and Element Cycling Functions of Hydrothermarchaeota in Hydrothermal Sediment.</title>
        <authorList>
            <person name="Zhou Z."/>
            <person name="Liu Y."/>
            <person name="Xu W."/>
            <person name="Pan J."/>
            <person name="Luo Z.H."/>
            <person name="Li M."/>
        </authorList>
    </citation>
    <scope>NUCLEOTIDE SEQUENCE [LARGE SCALE GENOMIC DNA]</scope>
    <source>
        <strain evidence="2">SpSt-500</strain>
    </source>
</reference>
<dbReference type="Gene3D" id="2.60.40.3250">
    <property type="entry name" value="Peptidase M64, N-terminal domain"/>
    <property type="match status" value="1"/>
</dbReference>
<dbReference type="AlphaFoldDB" id="A0A832DK29"/>
<dbReference type="InterPro" id="IPR024079">
    <property type="entry name" value="MetalloPept_cat_dom_sf"/>
</dbReference>
<name>A0A832DK29_9BACT</name>
<dbReference type="InterPro" id="IPR032625">
    <property type="entry name" value="M64_N"/>
</dbReference>
<dbReference type="Pfam" id="PF09471">
    <property type="entry name" value="Peptidase_M64"/>
    <property type="match status" value="2"/>
</dbReference>
<accession>A0A832DK29</accession>
<dbReference type="InterPro" id="IPR038171">
    <property type="entry name" value="M64_N_sf"/>
</dbReference>
<protein>
    <submittedName>
        <fullName evidence="2">Peptidase M64</fullName>
    </submittedName>
</protein>
<dbReference type="Pfam" id="PF16217">
    <property type="entry name" value="M64_N"/>
    <property type="match status" value="1"/>
</dbReference>
<comment type="caution">
    <text evidence="2">The sequence shown here is derived from an EMBL/GenBank/DDBJ whole genome shotgun (WGS) entry which is preliminary data.</text>
</comment>
<evidence type="ECO:0000313" key="2">
    <source>
        <dbReference type="EMBL" id="HGT47474.1"/>
    </source>
</evidence>
<feature type="domain" description="Peptidase M64 N-terminal" evidence="1">
    <location>
        <begin position="21"/>
        <end position="141"/>
    </location>
</feature>
<gene>
    <name evidence="2" type="ORF">ENS56_05535</name>
</gene>
<proteinExistence type="predicted"/>
<evidence type="ECO:0000259" key="1">
    <source>
        <dbReference type="Pfam" id="PF16217"/>
    </source>
</evidence>
<sequence>MKKIFLLLFITIQFSIYAQFDFEEYFFDKTLRIDYYHTGNDTLEIYSIDELLQEPFWGGSKNNLIDVFNYGKYKFIVKDEATGKEIYSRTYSTLFSEWLTTEEAKQTTKSFSETVVFPFPKNPVIVEFYSRDKKNNLHKKFEYKVDPSDYFIKKEKPLSFPVKNIVSNGKPEMNVDIVIIPDGYTKNDSLKFIEDCERFSNYLFNSSPFKENKNKFNIHAVLSWSEESGTDIPAENIWRRTIANSSFYTFGVDRYLMIYDNKTLRSLASNAPYDQIYVLVNTTKYGGGSIYNHYSVCVSDNSNSEYIFTHEFGHGFASLGDEYYTSEVAYSEFYPLDVEPLDPNLTTLVDFDSKWKDLIDDNTPIPTPLTKEFRNKIGVFEGGGYSAKGVYRPAYDCTMKSISIDNFCAVCKRAIQQMIDFYSN</sequence>
<dbReference type="GO" id="GO:0008237">
    <property type="term" value="F:metallopeptidase activity"/>
    <property type="evidence" value="ECO:0007669"/>
    <property type="project" value="InterPro"/>
</dbReference>
<organism evidence="2">
    <name type="scientific">Ignavibacterium album</name>
    <dbReference type="NCBI Taxonomy" id="591197"/>
    <lineage>
        <taxon>Bacteria</taxon>
        <taxon>Pseudomonadati</taxon>
        <taxon>Ignavibacteriota</taxon>
        <taxon>Ignavibacteria</taxon>
        <taxon>Ignavibacteriales</taxon>
        <taxon>Ignavibacteriaceae</taxon>
        <taxon>Ignavibacterium</taxon>
    </lineage>
</organism>